<feature type="compositionally biased region" description="Polar residues" evidence="6">
    <location>
        <begin position="172"/>
        <end position="183"/>
    </location>
</feature>
<accession>A0AAU8AVH8</accession>
<dbReference type="GO" id="GO:0005198">
    <property type="term" value="F:structural molecule activity"/>
    <property type="evidence" value="ECO:0007669"/>
    <property type="project" value="InterPro"/>
</dbReference>
<comment type="similarity">
    <text evidence="2">Belongs to the microviridae F protein family.</text>
</comment>
<evidence type="ECO:0000313" key="7">
    <source>
        <dbReference type="EMBL" id="XCD03961.1"/>
    </source>
</evidence>
<keyword evidence="3" id="KW-1140">T=1 icosahedral capsid protein</keyword>
<organism evidence="7">
    <name type="scientific">Dulem virus 202</name>
    <dbReference type="NCBI Taxonomy" id="3145679"/>
    <lineage>
        <taxon>Viruses</taxon>
        <taxon>Monodnaviria</taxon>
        <taxon>Sangervirae</taxon>
        <taxon>Phixviricota</taxon>
        <taxon>Malgrandaviricetes</taxon>
        <taxon>Petitvirales</taxon>
        <taxon>Microviridae</taxon>
        <taxon>Microvirus</taxon>
    </lineage>
</organism>
<sequence>MNRNSEQHFSQVPHAEIPRARFKRDFSLLTTLNEGDLVPIYCDEVLPADTAKVDINALVRMATPLYPVMDNCYMDFFFFFVPSRLLWEHFQNLMGQNDSTYWAEPTEYTTPQLTAPEGGWNVGTLADYFGIPTGVTNISVNALPFRAYARIYNEWFRDENLQQPVIQDIDDTTATGSNTGTSQEDAEHGGLPLKVGKFKDYFTAALPQPQKGPAVTFTGLNGSMPIKAYEDEQLSNEWPNIPLVTPTFNNFTGYAGGKGTIGSYVNNRNKLGATATLNNSSNNPSDQTKTVYFGAELNAQAITINQLRQAIAIQQIYERDARTGTRYKEILKGTWGVTSPDARLDRSEYIGGYRMPININQVIQTSSTDTTSPQGNTGAYSMTTCRHNMCTYSATEHGYILGLAAVRVDHSYQQGLSRMWTRSDRFSYYDPMLANLGEQAILNKEIYAQGTDADEEVFGYQEAWADYRYRTNMVTSEMRSQYAQTLDAWHYADYYTEKPTLSSGWIQEGTENIDRTLAVQSSNSHQFICNFYFDQTWTRPMPIYSVPGLNTI</sequence>
<dbReference type="EMBL" id="PP511406">
    <property type="protein sequence ID" value="XCD03961.1"/>
    <property type="molecule type" value="Genomic_DNA"/>
</dbReference>
<dbReference type="InterPro" id="IPR016184">
    <property type="entry name" value="Capsid/spike_ssDNA_virus"/>
</dbReference>
<name>A0AAU8AVH8_9VIRU</name>
<evidence type="ECO:0000256" key="6">
    <source>
        <dbReference type="SAM" id="MobiDB-lite"/>
    </source>
</evidence>
<dbReference type="Pfam" id="PF02305">
    <property type="entry name" value="Phage_F"/>
    <property type="match status" value="1"/>
</dbReference>
<keyword evidence="4" id="KW-0167">Capsid protein</keyword>
<dbReference type="InterPro" id="IPR037002">
    <property type="entry name" value="Microviridae_protein_F_sf"/>
</dbReference>
<evidence type="ECO:0000313" key="8">
    <source>
        <dbReference type="EMBL" id="XCD07761.1"/>
    </source>
</evidence>
<dbReference type="SUPFAM" id="SSF88645">
    <property type="entry name" value="ssDNA viruses"/>
    <property type="match status" value="1"/>
</dbReference>
<evidence type="ECO:0000256" key="1">
    <source>
        <dbReference type="ARBA" id="ARBA00004328"/>
    </source>
</evidence>
<evidence type="ECO:0000256" key="5">
    <source>
        <dbReference type="ARBA" id="ARBA00022844"/>
    </source>
</evidence>
<reference evidence="7" key="1">
    <citation type="submission" date="2024-03" db="EMBL/GenBank/DDBJ databases">
        <title>Diverse circular DNA viruses in blood, oral, and fecal samples of captive lemurs.</title>
        <authorList>
            <person name="Paietta E.N."/>
            <person name="Kraberger S."/>
            <person name="Lund M.C."/>
            <person name="Custer J.M."/>
            <person name="Vargas K.M."/>
            <person name="Ehmke E.E."/>
            <person name="Yoder A.D."/>
            <person name="Varsani A."/>
        </authorList>
    </citation>
    <scope>NUCLEOTIDE SEQUENCE</scope>
    <source>
        <strain evidence="7">Duke_21_61</strain>
        <strain evidence="8">Duke_28FS_65</strain>
    </source>
</reference>
<dbReference type="GO" id="GO:0039615">
    <property type="term" value="C:T=1 icosahedral viral capsid"/>
    <property type="evidence" value="ECO:0007669"/>
    <property type="project" value="UniProtKB-KW"/>
</dbReference>
<dbReference type="InterPro" id="IPR003514">
    <property type="entry name" value="Microviridae_protein_F"/>
</dbReference>
<keyword evidence="5" id="KW-0946">Virion</keyword>
<dbReference type="EMBL" id="PP511808">
    <property type="protein sequence ID" value="XCD07761.1"/>
    <property type="molecule type" value="Genomic_DNA"/>
</dbReference>
<protein>
    <submittedName>
        <fullName evidence="7">Major capsid protein</fullName>
    </submittedName>
</protein>
<feature type="region of interest" description="Disordered" evidence="6">
    <location>
        <begin position="171"/>
        <end position="190"/>
    </location>
</feature>
<evidence type="ECO:0000256" key="4">
    <source>
        <dbReference type="ARBA" id="ARBA00022561"/>
    </source>
</evidence>
<dbReference type="Gene3D" id="2.60.169.10">
    <property type="entry name" value="Microviridae F protein"/>
    <property type="match status" value="2"/>
</dbReference>
<evidence type="ECO:0000256" key="3">
    <source>
        <dbReference type="ARBA" id="ARBA00022431"/>
    </source>
</evidence>
<proteinExistence type="inferred from homology"/>
<comment type="subcellular location">
    <subcellularLocation>
        <location evidence="1">Virion</location>
    </subcellularLocation>
</comment>
<evidence type="ECO:0000256" key="2">
    <source>
        <dbReference type="ARBA" id="ARBA00009963"/>
    </source>
</evidence>